<comment type="subcellular location">
    <subcellularLocation>
        <location evidence="1">Membrane</location>
        <topology evidence="1">Multi-pass membrane protein</topology>
    </subcellularLocation>
</comment>
<evidence type="ECO:0000256" key="8">
    <source>
        <dbReference type="SAM" id="Phobius"/>
    </source>
</evidence>
<evidence type="ECO:0008006" key="13">
    <source>
        <dbReference type="Google" id="ProtNLM"/>
    </source>
</evidence>
<dbReference type="PANTHER" id="PTHR43394:SF1">
    <property type="entry name" value="ATP-BINDING CASSETTE SUB-FAMILY B MEMBER 10, MITOCHONDRIAL"/>
    <property type="match status" value="1"/>
</dbReference>
<protein>
    <recommendedName>
        <fullName evidence="13">ABC transporter domain-containing protein</fullName>
    </recommendedName>
</protein>
<evidence type="ECO:0000256" key="6">
    <source>
        <dbReference type="ARBA" id="ARBA00022989"/>
    </source>
</evidence>
<dbReference type="InterPro" id="IPR003593">
    <property type="entry name" value="AAA+_ATPase"/>
</dbReference>
<proteinExistence type="inferred from homology"/>
<sequence length="767" mass="83316">MVKQDAGAGAVNTDAVRHGSLDSSRETEKSKASGSDWSGVKYLLRVFSYNDSRGWLMNAVAVVCMIGAGAMLPLMDIVFGQFVNVFNDFATGTKTPSEYRSQVSKFTLYFVLINITAIRTTKKLRVDFVRQTLRQEVSFFDSPSASVSGQITTNGNLINSGISEKLGLTIQGVATFIAAFVVAFSVQWKLTLIILAIVPANLIVTIICVIQDTMLEHHMFEIYSESGSLAEETFASIRTAHAFWAFPRLVERFEAILARAKKVGDAKSKWYAILFPTEFFCVISGYALAFWQGMHMYAKGETSVGSVVTVIFAVLVAAQSLTQIAPQTIALSKATAAAQDLFAIIDRQSAIDSLSQAGTCIANFKGDIKLRRVRFAYPSRPDVSVLRSLDVDIPAEKTTALVGASGSGKSTIFGIFERWYPFQAGSVTLDGHQIQDLNLKWLRTNVRLVQQEPTLFSGTIFQNVADGLTGTDAHHASHQEKVKLVTDACKAAFAHDFITDLTDGYQTVIGERGASLSGGQKQRIVIARSIISNPKVLLLDEATSALDPRAEAVVQAALNNVAKGRTMVVIAHRLSTICDADNIIVMSKGDIVESGSHQQLIAQGGAYARLVKAQDLGRGSEAAQVSKNGSDTDDEPLIRLDPVLSRISTTASHGQAEDTLHPTKEYSLAQGLWLILKEQRLLWWPLAICLVCCIAAGGTYAAAAVLFSRTMNAFETVDVSKANFYALMFFVVALGNFVAYAILGWLSNTMAQVSYSNNNKAVFDAYQ</sequence>
<dbReference type="PROSITE" id="PS00211">
    <property type="entry name" value="ABC_TRANSPORTER_1"/>
    <property type="match status" value="1"/>
</dbReference>
<keyword evidence="5" id="KW-0067">ATP-binding</keyword>
<dbReference type="InterPro" id="IPR003439">
    <property type="entry name" value="ABC_transporter-like_ATP-bd"/>
</dbReference>
<dbReference type="FunFam" id="3.40.50.300:FF:000251">
    <property type="entry name" value="ABC transporter B family member 19"/>
    <property type="match status" value="1"/>
</dbReference>
<dbReference type="OrthoDB" id="6500128at2759"/>
<feature type="transmembrane region" description="Helical" evidence="8">
    <location>
        <begin position="55"/>
        <end position="83"/>
    </location>
</feature>
<name>A0A2C5YUD4_9HYPO</name>
<dbReference type="Gene3D" id="1.20.1560.10">
    <property type="entry name" value="ABC transporter type 1, transmembrane domain"/>
    <property type="match status" value="1"/>
</dbReference>
<evidence type="ECO:0000313" key="12">
    <source>
        <dbReference type="Proteomes" id="UP000224854"/>
    </source>
</evidence>
<dbReference type="GO" id="GO:0090374">
    <property type="term" value="P:oligopeptide export from mitochondrion"/>
    <property type="evidence" value="ECO:0007669"/>
    <property type="project" value="TreeGrafter"/>
</dbReference>
<keyword evidence="3 8" id="KW-0812">Transmembrane</keyword>
<dbReference type="Pfam" id="PF00005">
    <property type="entry name" value="ABC_tran"/>
    <property type="match status" value="1"/>
</dbReference>
<comment type="similarity">
    <text evidence="2">Belongs to the ABC transporter superfamily. ABCB family. Multidrug resistance exporter (TC 3.A.1.201) subfamily.</text>
</comment>
<dbReference type="PROSITE" id="PS50893">
    <property type="entry name" value="ABC_TRANSPORTER_2"/>
    <property type="match status" value="1"/>
</dbReference>
<evidence type="ECO:0000313" key="11">
    <source>
        <dbReference type="EMBL" id="PHH73145.1"/>
    </source>
</evidence>
<evidence type="ECO:0000259" key="10">
    <source>
        <dbReference type="PROSITE" id="PS50929"/>
    </source>
</evidence>
<reference evidence="11 12" key="1">
    <citation type="submission" date="2017-06" db="EMBL/GenBank/DDBJ databases">
        <title>Ant-infecting Ophiocordyceps genomes reveal a high diversity of potential behavioral manipulation genes and a possible major role for enterotoxins.</title>
        <authorList>
            <person name="De Bekker C."/>
            <person name="Evans H.C."/>
            <person name="Brachmann A."/>
            <person name="Hughes D.P."/>
        </authorList>
    </citation>
    <scope>NUCLEOTIDE SEQUENCE [LARGE SCALE GENOMIC DNA]</scope>
    <source>
        <strain evidence="11 12">1348a</strain>
    </source>
</reference>
<keyword evidence="7 8" id="KW-0472">Membrane</keyword>
<evidence type="ECO:0000256" key="5">
    <source>
        <dbReference type="ARBA" id="ARBA00022840"/>
    </source>
</evidence>
<evidence type="ECO:0000256" key="4">
    <source>
        <dbReference type="ARBA" id="ARBA00022741"/>
    </source>
</evidence>
<feature type="transmembrane region" description="Helical" evidence="8">
    <location>
        <begin position="681"/>
        <end position="704"/>
    </location>
</feature>
<accession>A0A2C5YUD4</accession>
<dbReference type="InterPro" id="IPR017871">
    <property type="entry name" value="ABC_transporter-like_CS"/>
</dbReference>
<dbReference type="EMBL" id="NJEU01000528">
    <property type="protein sequence ID" value="PHH73145.1"/>
    <property type="molecule type" value="Genomic_DNA"/>
</dbReference>
<dbReference type="PANTHER" id="PTHR43394">
    <property type="entry name" value="ATP-DEPENDENT PERMEASE MDL1, MITOCHONDRIAL"/>
    <property type="match status" value="1"/>
</dbReference>
<keyword evidence="6 8" id="KW-1133">Transmembrane helix</keyword>
<dbReference type="InterPro" id="IPR027417">
    <property type="entry name" value="P-loop_NTPase"/>
</dbReference>
<feature type="transmembrane region" description="Helical" evidence="8">
    <location>
        <begin position="724"/>
        <end position="746"/>
    </location>
</feature>
<dbReference type="GO" id="GO:0005743">
    <property type="term" value="C:mitochondrial inner membrane"/>
    <property type="evidence" value="ECO:0007669"/>
    <property type="project" value="TreeGrafter"/>
</dbReference>
<feature type="transmembrane region" description="Helical" evidence="8">
    <location>
        <begin position="192"/>
        <end position="210"/>
    </location>
</feature>
<evidence type="ECO:0000256" key="7">
    <source>
        <dbReference type="ARBA" id="ARBA00023136"/>
    </source>
</evidence>
<organism evidence="11 12">
    <name type="scientific">Ophiocordyceps australis</name>
    <dbReference type="NCBI Taxonomy" id="1399860"/>
    <lineage>
        <taxon>Eukaryota</taxon>
        <taxon>Fungi</taxon>
        <taxon>Dikarya</taxon>
        <taxon>Ascomycota</taxon>
        <taxon>Pezizomycotina</taxon>
        <taxon>Sordariomycetes</taxon>
        <taxon>Hypocreomycetidae</taxon>
        <taxon>Hypocreales</taxon>
        <taxon>Ophiocordycipitaceae</taxon>
        <taxon>Ophiocordyceps</taxon>
    </lineage>
</organism>
<feature type="transmembrane region" description="Helical" evidence="8">
    <location>
        <begin position="270"/>
        <end position="291"/>
    </location>
</feature>
<dbReference type="PROSITE" id="PS50929">
    <property type="entry name" value="ABC_TM1F"/>
    <property type="match status" value="1"/>
</dbReference>
<feature type="transmembrane region" description="Helical" evidence="8">
    <location>
        <begin position="166"/>
        <end position="186"/>
    </location>
</feature>
<dbReference type="Pfam" id="PF00664">
    <property type="entry name" value="ABC_membrane"/>
    <property type="match status" value="1"/>
</dbReference>
<dbReference type="AlphaFoldDB" id="A0A2C5YUD4"/>
<dbReference type="GO" id="GO:0015421">
    <property type="term" value="F:ABC-type oligopeptide transporter activity"/>
    <property type="evidence" value="ECO:0007669"/>
    <property type="project" value="TreeGrafter"/>
</dbReference>
<keyword evidence="12" id="KW-1185">Reference proteome</keyword>
<evidence type="ECO:0000256" key="2">
    <source>
        <dbReference type="ARBA" id="ARBA00007577"/>
    </source>
</evidence>
<gene>
    <name evidence="11" type="ORF">CDD82_5631</name>
</gene>
<feature type="domain" description="ABC transmembrane type-1" evidence="10">
    <location>
        <begin position="108"/>
        <end position="333"/>
    </location>
</feature>
<dbReference type="InterPro" id="IPR011527">
    <property type="entry name" value="ABC1_TM_dom"/>
</dbReference>
<evidence type="ECO:0000256" key="1">
    <source>
        <dbReference type="ARBA" id="ARBA00004141"/>
    </source>
</evidence>
<dbReference type="InterPro" id="IPR039421">
    <property type="entry name" value="Type_1_exporter"/>
</dbReference>
<dbReference type="InterPro" id="IPR036640">
    <property type="entry name" value="ABC1_TM_sf"/>
</dbReference>
<feature type="domain" description="ABC transporter" evidence="9">
    <location>
        <begin position="368"/>
        <end position="613"/>
    </location>
</feature>
<evidence type="ECO:0000256" key="3">
    <source>
        <dbReference type="ARBA" id="ARBA00022692"/>
    </source>
</evidence>
<dbReference type="Proteomes" id="UP000224854">
    <property type="component" value="Unassembled WGS sequence"/>
</dbReference>
<dbReference type="SMART" id="SM00382">
    <property type="entry name" value="AAA"/>
    <property type="match status" value="1"/>
</dbReference>
<dbReference type="GO" id="GO:0005524">
    <property type="term" value="F:ATP binding"/>
    <property type="evidence" value="ECO:0007669"/>
    <property type="project" value="UniProtKB-KW"/>
</dbReference>
<dbReference type="SUPFAM" id="SSF90123">
    <property type="entry name" value="ABC transporter transmembrane region"/>
    <property type="match status" value="2"/>
</dbReference>
<dbReference type="SUPFAM" id="SSF52540">
    <property type="entry name" value="P-loop containing nucleoside triphosphate hydrolases"/>
    <property type="match status" value="1"/>
</dbReference>
<feature type="transmembrane region" description="Helical" evidence="8">
    <location>
        <begin position="303"/>
        <end position="322"/>
    </location>
</feature>
<keyword evidence="4" id="KW-0547">Nucleotide-binding</keyword>
<dbReference type="CDD" id="cd18577">
    <property type="entry name" value="ABC_6TM_Pgp_ABCB1_D1_like"/>
    <property type="match status" value="1"/>
</dbReference>
<dbReference type="Gene3D" id="3.40.50.300">
    <property type="entry name" value="P-loop containing nucleotide triphosphate hydrolases"/>
    <property type="match status" value="1"/>
</dbReference>
<evidence type="ECO:0000259" key="9">
    <source>
        <dbReference type="PROSITE" id="PS50893"/>
    </source>
</evidence>
<dbReference type="GO" id="GO:0016887">
    <property type="term" value="F:ATP hydrolysis activity"/>
    <property type="evidence" value="ECO:0007669"/>
    <property type="project" value="InterPro"/>
</dbReference>
<comment type="caution">
    <text evidence="11">The sequence shown here is derived from an EMBL/GenBank/DDBJ whole genome shotgun (WGS) entry which is preliminary data.</text>
</comment>